<feature type="transmembrane region" description="Helical" evidence="1">
    <location>
        <begin position="75"/>
        <end position="99"/>
    </location>
</feature>
<dbReference type="AlphaFoldDB" id="A0A6A6IH97"/>
<keyword evidence="1" id="KW-1133">Transmembrane helix</keyword>
<feature type="transmembrane region" description="Helical" evidence="1">
    <location>
        <begin position="111"/>
        <end position="133"/>
    </location>
</feature>
<sequence length="288" mass="31412">MIMANFSVIRVTALTYSILVNSVILLFLSVAEIVLEDRVLHAFRSVQIQYPGSSLAEWLFVSMNPRNIDSGPTTAIFLVGGGGLICALVGIGCILATWWGVMESKTKKFGLAICLAAMINTAADMAVLVYVFVTEAKNATPRFYVQWQKTTFTREYWVCKAFPSVFEDADILYGFPACNVAQAARYMLVAICCVSAVLVGLSVFQVQKAGALGRVTAKPEDIEKGTPPKSGFLKSNGLPNHYRHKVEMVPAFGSVSANNLGNVRVQRPPSCVKNDGTAFQIQGYYSRL</sequence>
<dbReference type="OrthoDB" id="3799217at2759"/>
<evidence type="ECO:0000313" key="3">
    <source>
        <dbReference type="Proteomes" id="UP000800094"/>
    </source>
</evidence>
<dbReference type="RefSeq" id="XP_033684805.1">
    <property type="nucleotide sequence ID" value="XM_033835491.1"/>
</dbReference>
<protein>
    <submittedName>
        <fullName evidence="2">Uncharacterized protein</fullName>
    </submittedName>
</protein>
<dbReference type="Proteomes" id="UP000800094">
    <property type="component" value="Unassembled WGS sequence"/>
</dbReference>
<feature type="transmembrane region" description="Helical" evidence="1">
    <location>
        <begin position="183"/>
        <end position="204"/>
    </location>
</feature>
<name>A0A6A6IH97_9PLEO</name>
<dbReference type="GeneID" id="54588821"/>
<keyword evidence="3" id="KW-1185">Reference proteome</keyword>
<keyword evidence="1" id="KW-0472">Membrane</keyword>
<keyword evidence="1" id="KW-0812">Transmembrane</keyword>
<dbReference type="EMBL" id="ML987194">
    <property type="protein sequence ID" value="KAF2249801.1"/>
    <property type="molecule type" value="Genomic_DNA"/>
</dbReference>
<reference evidence="2" key="1">
    <citation type="journal article" date="2020" name="Stud. Mycol.">
        <title>101 Dothideomycetes genomes: a test case for predicting lifestyles and emergence of pathogens.</title>
        <authorList>
            <person name="Haridas S."/>
            <person name="Albert R."/>
            <person name="Binder M."/>
            <person name="Bloem J."/>
            <person name="Labutti K."/>
            <person name="Salamov A."/>
            <person name="Andreopoulos B."/>
            <person name="Baker S."/>
            <person name="Barry K."/>
            <person name="Bills G."/>
            <person name="Bluhm B."/>
            <person name="Cannon C."/>
            <person name="Castanera R."/>
            <person name="Culley D."/>
            <person name="Daum C."/>
            <person name="Ezra D."/>
            <person name="Gonzalez J."/>
            <person name="Henrissat B."/>
            <person name="Kuo A."/>
            <person name="Liang C."/>
            <person name="Lipzen A."/>
            <person name="Lutzoni F."/>
            <person name="Magnuson J."/>
            <person name="Mondo S."/>
            <person name="Nolan M."/>
            <person name="Ohm R."/>
            <person name="Pangilinan J."/>
            <person name="Park H.-J."/>
            <person name="Ramirez L."/>
            <person name="Alfaro M."/>
            <person name="Sun H."/>
            <person name="Tritt A."/>
            <person name="Yoshinaga Y."/>
            <person name="Zwiers L.-H."/>
            <person name="Turgeon B."/>
            <person name="Goodwin S."/>
            <person name="Spatafora J."/>
            <person name="Crous P."/>
            <person name="Grigoriev I."/>
        </authorList>
    </citation>
    <scope>NUCLEOTIDE SEQUENCE</scope>
    <source>
        <strain evidence="2">CBS 122368</strain>
    </source>
</reference>
<gene>
    <name evidence="2" type="ORF">BU26DRAFT_604114</name>
</gene>
<proteinExistence type="predicted"/>
<evidence type="ECO:0000313" key="2">
    <source>
        <dbReference type="EMBL" id="KAF2249801.1"/>
    </source>
</evidence>
<feature type="transmembrane region" description="Helical" evidence="1">
    <location>
        <begin position="12"/>
        <end position="35"/>
    </location>
</feature>
<accession>A0A6A6IH97</accession>
<evidence type="ECO:0000256" key="1">
    <source>
        <dbReference type="SAM" id="Phobius"/>
    </source>
</evidence>
<organism evidence="2 3">
    <name type="scientific">Trematosphaeria pertusa</name>
    <dbReference type="NCBI Taxonomy" id="390896"/>
    <lineage>
        <taxon>Eukaryota</taxon>
        <taxon>Fungi</taxon>
        <taxon>Dikarya</taxon>
        <taxon>Ascomycota</taxon>
        <taxon>Pezizomycotina</taxon>
        <taxon>Dothideomycetes</taxon>
        <taxon>Pleosporomycetidae</taxon>
        <taxon>Pleosporales</taxon>
        <taxon>Massarineae</taxon>
        <taxon>Trematosphaeriaceae</taxon>
        <taxon>Trematosphaeria</taxon>
    </lineage>
</organism>